<gene>
    <name evidence="3" type="ORF">CLOSYM_00738</name>
</gene>
<sequence length="193" mass="21697">MEDKKMLCEKCRIREANIKYTEVMNGVKTEHNLCSQCAQEMDFGPYSAIIEGEFPLGKLLSSLLGLQPSAARQQKMDEVACPTCKTTYEEFVENSRFGCADCYHVFDLLIGEKIKKLQESASHTGKQPKIRPAGGTAAVTSGGVMEFSTEEQLKQLERRLKSAIKAEEYEEAAVCRDRIKALKEENEKNDEMV</sequence>
<accession>A0ABC9U1U9</accession>
<keyword evidence="1" id="KW-0175">Coiled coil</keyword>
<dbReference type="AlphaFoldDB" id="A0ABC9U1U9"/>
<dbReference type="InterPro" id="IPR025542">
    <property type="entry name" value="YacH"/>
</dbReference>
<name>A0ABC9U1U9_CLOSY</name>
<comment type="caution">
    <text evidence="3">The sequence shown here is derived from an EMBL/GenBank/DDBJ whole genome shotgun (WGS) entry which is preliminary data.</text>
</comment>
<dbReference type="PIRSF" id="PIRSF015034">
    <property type="entry name" value="YacH"/>
    <property type="match status" value="1"/>
</dbReference>
<dbReference type="InterPro" id="IPR001943">
    <property type="entry name" value="UVR_dom"/>
</dbReference>
<dbReference type="PANTHER" id="PTHR38430">
    <property type="entry name" value="PROTEIN-ARGININE KINASE ACTIVATOR PROTEIN"/>
    <property type="match status" value="1"/>
</dbReference>
<dbReference type="Gene3D" id="4.10.860.10">
    <property type="entry name" value="UVR domain"/>
    <property type="match status" value="1"/>
</dbReference>
<organism evidence="3 4">
    <name type="scientific">[Clostridium] symbiosum ATCC 14940</name>
    <dbReference type="NCBI Taxonomy" id="411472"/>
    <lineage>
        <taxon>Bacteria</taxon>
        <taxon>Bacillati</taxon>
        <taxon>Bacillota</taxon>
        <taxon>Clostridia</taxon>
        <taxon>Lachnospirales</taxon>
        <taxon>Lachnospiraceae</taxon>
        <taxon>Otoolea</taxon>
    </lineage>
</organism>
<feature type="domain" description="UVR" evidence="2">
    <location>
        <begin position="150"/>
        <end position="185"/>
    </location>
</feature>
<dbReference type="Pfam" id="PF02151">
    <property type="entry name" value="UVR"/>
    <property type="match status" value="1"/>
</dbReference>
<dbReference type="InterPro" id="IPR036876">
    <property type="entry name" value="UVR_dom_sf"/>
</dbReference>
<protein>
    <recommendedName>
        <fullName evidence="2">UVR domain-containing protein</fullName>
    </recommendedName>
</protein>
<dbReference type="SUPFAM" id="SSF46600">
    <property type="entry name" value="C-terminal UvrC-binding domain of UvrB"/>
    <property type="match status" value="1"/>
</dbReference>
<evidence type="ECO:0000313" key="4">
    <source>
        <dbReference type="Proteomes" id="UP000016491"/>
    </source>
</evidence>
<evidence type="ECO:0000256" key="1">
    <source>
        <dbReference type="SAM" id="Coils"/>
    </source>
</evidence>
<dbReference type="EMBL" id="AWSU01000060">
    <property type="protein sequence ID" value="ERI79667.1"/>
    <property type="molecule type" value="Genomic_DNA"/>
</dbReference>
<dbReference type="PANTHER" id="PTHR38430:SF1">
    <property type="entry name" value="PROTEIN-ARGININE KINASE ACTIVATOR PROTEIN"/>
    <property type="match status" value="1"/>
</dbReference>
<evidence type="ECO:0000313" key="3">
    <source>
        <dbReference type="EMBL" id="ERI79667.1"/>
    </source>
</evidence>
<evidence type="ECO:0000259" key="2">
    <source>
        <dbReference type="PROSITE" id="PS50151"/>
    </source>
</evidence>
<feature type="coiled-coil region" evidence="1">
    <location>
        <begin position="146"/>
        <end position="185"/>
    </location>
</feature>
<proteinExistence type="predicted"/>
<reference evidence="3 4" key="1">
    <citation type="submission" date="2013-07" db="EMBL/GenBank/DDBJ databases">
        <authorList>
            <person name="Weinstock G."/>
            <person name="Sodergren E."/>
            <person name="Wylie T."/>
            <person name="Fulton L."/>
            <person name="Fulton R."/>
            <person name="Fronick C."/>
            <person name="O'Laughlin M."/>
            <person name="Godfrey J."/>
            <person name="Miner T."/>
            <person name="Herter B."/>
            <person name="Appelbaum E."/>
            <person name="Cordes M."/>
            <person name="Lek S."/>
            <person name="Wollam A."/>
            <person name="Pepin K.H."/>
            <person name="Palsikar V.B."/>
            <person name="Mitreva M."/>
            <person name="Wilson R.K."/>
        </authorList>
    </citation>
    <scope>NUCLEOTIDE SEQUENCE [LARGE SCALE GENOMIC DNA]</scope>
    <source>
        <strain evidence="3 4">ATCC 14940</strain>
    </source>
</reference>
<dbReference type="PROSITE" id="PS50151">
    <property type="entry name" value="UVR"/>
    <property type="match status" value="1"/>
</dbReference>
<dbReference type="Proteomes" id="UP000016491">
    <property type="component" value="Unassembled WGS sequence"/>
</dbReference>